<accession>A0ABR0QZY6</accession>
<evidence type="ECO:0008006" key="4">
    <source>
        <dbReference type="Google" id="ProtNLM"/>
    </source>
</evidence>
<dbReference type="EMBL" id="JARKNE010000001">
    <property type="protein sequence ID" value="KAK5844418.1"/>
    <property type="molecule type" value="Genomic_DNA"/>
</dbReference>
<dbReference type="Gene3D" id="3.60.10.10">
    <property type="entry name" value="Endonuclease/exonuclease/phosphatase"/>
    <property type="match status" value="2"/>
</dbReference>
<dbReference type="InterPro" id="IPR036691">
    <property type="entry name" value="Endo/exonu/phosph_ase_sf"/>
</dbReference>
<gene>
    <name evidence="2" type="ORF">PVK06_000556</name>
</gene>
<dbReference type="SUPFAM" id="SSF56219">
    <property type="entry name" value="DNase I-like"/>
    <property type="match status" value="1"/>
</dbReference>
<sequence length="274" mass="31678">MLSRGENGLILERGSNPVESDEGGNGSRDRHVEDEIVGFNFREEFAQLSQNKRKKKSLNKKIKSMREIQNGVLSTKEKQKRDRKEKLKKRKTVATGMRIVSWNIRGLGSEVKKASVNRNCRLARANVCFLQETKLELINMDVSVLWGVLMELRIQFASPWIMGGDFNVVRCRSERSRCMGSANGSKEFDNFIQNCKLIDLPLVGKKFTWYGPDNKKSKLDRFLVEEHWMIKIKDLQQLGLKRSVSDYIPILLADAEIDWGPRPFKFINGWLRNK</sequence>
<evidence type="ECO:0000313" key="3">
    <source>
        <dbReference type="Proteomes" id="UP001358586"/>
    </source>
</evidence>
<evidence type="ECO:0000313" key="2">
    <source>
        <dbReference type="EMBL" id="KAK5844418.1"/>
    </source>
</evidence>
<name>A0ABR0QZY6_GOSAR</name>
<keyword evidence="3" id="KW-1185">Reference proteome</keyword>
<feature type="region of interest" description="Disordered" evidence="1">
    <location>
        <begin position="1"/>
        <end position="30"/>
    </location>
</feature>
<organism evidence="2 3">
    <name type="scientific">Gossypium arboreum</name>
    <name type="common">Tree cotton</name>
    <name type="synonym">Gossypium nanking</name>
    <dbReference type="NCBI Taxonomy" id="29729"/>
    <lineage>
        <taxon>Eukaryota</taxon>
        <taxon>Viridiplantae</taxon>
        <taxon>Streptophyta</taxon>
        <taxon>Embryophyta</taxon>
        <taxon>Tracheophyta</taxon>
        <taxon>Spermatophyta</taxon>
        <taxon>Magnoliopsida</taxon>
        <taxon>eudicotyledons</taxon>
        <taxon>Gunneridae</taxon>
        <taxon>Pentapetalae</taxon>
        <taxon>rosids</taxon>
        <taxon>malvids</taxon>
        <taxon>Malvales</taxon>
        <taxon>Malvaceae</taxon>
        <taxon>Malvoideae</taxon>
        <taxon>Gossypium</taxon>
    </lineage>
</organism>
<comment type="caution">
    <text evidence="2">The sequence shown here is derived from an EMBL/GenBank/DDBJ whole genome shotgun (WGS) entry which is preliminary data.</text>
</comment>
<dbReference type="PANTHER" id="PTHR33710">
    <property type="entry name" value="BNAC02G09200D PROTEIN"/>
    <property type="match status" value="1"/>
</dbReference>
<protein>
    <recommendedName>
        <fullName evidence="4">Endonuclease/exonuclease/phosphatase domain-containing protein</fullName>
    </recommendedName>
</protein>
<dbReference type="Proteomes" id="UP001358586">
    <property type="component" value="Chromosome 1"/>
</dbReference>
<proteinExistence type="predicted"/>
<evidence type="ECO:0000256" key="1">
    <source>
        <dbReference type="SAM" id="MobiDB-lite"/>
    </source>
</evidence>
<dbReference type="PANTHER" id="PTHR33710:SF64">
    <property type="entry name" value="ENDONUCLEASE_EXONUCLEASE_PHOSPHATASE DOMAIN-CONTAINING PROTEIN"/>
    <property type="match status" value="1"/>
</dbReference>
<reference evidence="2 3" key="1">
    <citation type="submission" date="2023-03" db="EMBL/GenBank/DDBJ databases">
        <title>WGS of Gossypium arboreum.</title>
        <authorList>
            <person name="Yu D."/>
        </authorList>
    </citation>
    <scope>NUCLEOTIDE SEQUENCE [LARGE SCALE GENOMIC DNA]</scope>
    <source>
        <tissue evidence="2">Leaf</tissue>
    </source>
</reference>